<evidence type="ECO:0000313" key="2">
    <source>
        <dbReference type="EMBL" id="RHC64194.1"/>
    </source>
</evidence>
<accession>A0A414B5A4</accession>
<comment type="caution">
    <text evidence="2">The sequence shown here is derived from an EMBL/GenBank/DDBJ whole genome shotgun (WGS) entry which is preliminary data.</text>
</comment>
<keyword evidence="1" id="KW-0472">Membrane</keyword>
<evidence type="ECO:0000313" key="3">
    <source>
        <dbReference type="Proteomes" id="UP000284621"/>
    </source>
</evidence>
<keyword evidence="1" id="KW-0812">Transmembrane</keyword>
<reference evidence="2 3" key="1">
    <citation type="submission" date="2018-08" db="EMBL/GenBank/DDBJ databases">
        <title>A genome reference for cultivated species of the human gut microbiota.</title>
        <authorList>
            <person name="Zou Y."/>
            <person name="Xue W."/>
            <person name="Luo G."/>
        </authorList>
    </citation>
    <scope>NUCLEOTIDE SEQUENCE [LARGE SCALE GENOMIC DNA]</scope>
    <source>
        <strain evidence="2 3">AM34-3LB</strain>
    </source>
</reference>
<gene>
    <name evidence="2" type="ORF">DW833_09025</name>
</gene>
<dbReference type="RefSeq" id="WP_118381229.1">
    <property type="nucleotide sequence ID" value="NZ_CABJFJ010000009.1"/>
</dbReference>
<sequence>MLERWIVKHWIALTAGSVATGIVLRFTYATRGQFVLGGEWTIIPVLFLVEYFIREGKRRKTLARIRRNQKELREKRLQSGR</sequence>
<evidence type="ECO:0000256" key="1">
    <source>
        <dbReference type="SAM" id="Phobius"/>
    </source>
</evidence>
<dbReference type="Proteomes" id="UP000284621">
    <property type="component" value="Unassembled WGS sequence"/>
</dbReference>
<feature type="transmembrane region" description="Helical" evidence="1">
    <location>
        <begin position="34"/>
        <end position="53"/>
    </location>
</feature>
<name>A0A414B5A4_9FIRM</name>
<organism evidence="2 3">
    <name type="scientific">Anaerobutyricum hallii</name>
    <dbReference type="NCBI Taxonomy" id="39488"/>
    <lineage>
        <taxon>Bacteria</taxon>
        <taxon>Bacillati</taxon>
        <taxon>Bacillota</taxon>
        <taxon>Clostridia</taxon>
        <taxon>Lachnospirales</taxon>
        <taxon>Lachnospiraceae</taxon>
        <taxon>Anaerobutyricum</taxon>
    </lineage>
</organism>
<keyword evidence="3" id="KW-1185">Reference proteome</keyword>
<protein>
    <submittedName>
        <fullName evidence="2">Uncharacterized protein</fullName>
    </submittedName>
</protein>
<dbReference type="EMBL" id="QSID01000009">
    <property type="protein sequence ID" value="RHC64194.1"/>
    <property type="molecule type" value="Genomic_DNA"/>
</dbReference>
<proteinExistence type="predicted"/>
<keyword evidence="1" id="KW-1133">Transmembrane helix</keyword>
<dbReference type="AlphaFoldDB" id="A0A414B5A4"/>
<feature type="transmembrane region" description="Helical" evidence="1">
    <location>
        <begin position="7"/>
        <end position="28"/>
    </location>
</feature>